<evidence type="ECO:0000313" key="5">
    <source>
        <dbReference type="EMBL" id="KUJ17055.1"/>
    </source>
</evidence>
<dbReference type="AlphaFoldDB" id="A0A194XA59"/>
<evidence type="ECO:0000313" key="6">
    <source>
        <dbReference type="Proteomes" id="UP000070700"/>
    </source>
</evidence>
<keyword evidence="1" id="KW-0645">Protease</keyword>
<keyword evidence="1" id="KW-0064">Aspartyl protease</keyword>
<dbReference type="InParanoid" id="A0A194XA59"/>
<sequence length="545" mass="59885">MTSSQCDRAESSISTMCGVGEAVCPSDSPAVQQQAVTRHISTADVECLQKLTIKGETNIAQECKGDCSSSTTRYDAAEPPPPHTPKDRSQSDNTDWLQQKLPLLKIDGSSSPATDDATDIRIAAEQSLGWIGRVKSNNTGRKIAASFSRMWPWLGIYHVSSGGLTSDLAEKLTGTANEKRPVEVSLSDGSYRQTRGKVERPDSSTQGTRFLLAPRLLGMVDADQMSIHSVQSEDSDSGDKYTVHVHMRDLNGNTWELVVLVDTGADRSFISRETLSKLGPFTERPIPESSRTTFSGPIGGNETQPRSYINANLAFQRIESGNIQVRLKIVEGTDKFQIIAGTDAIKAYKKKTGKSLLLLLEHYAASTEQPISAIGRHGIFALRSDKKSKKQEAIDEAYRAQTTQDKQNFQALKSLSSASSSSNSPRMVETSRTARTKEQTQDSASPNDDFRQSSRRDYEDFDWQSRRTGRTDSSLSQASQSSQFTQSTQFTQDSLSMRSTTSTWSSVSSVGSTVQEQKPSRPAPALMRQGLEKHFHEVADDCKLN</sequence>
<evidence type="ECO:0000256" key="2">
    <source>
        <dbReference type="ARBA" id="ARBA00022801"/>
    </source>
</evidence>
<feature type="region of interest" description="Disordered" evidence="3">
    <location>
        <begin position="280"/>
        <end position="301"/>
    </location>
</feature>
<evidence type="ECO:0000256" key="3">
    <source>
        <dbReference type="SAM" id="MobiDB-lite"/>
    </source>
</evidence>
<dbReference type="RefSeq" id="XP_018071410.1">
    <property type="nucleotide sequence ID" value="XM_018222563.1"/>
</dbReference>
<feature type="compositionally biased region" description="Low complexity" evidence="3">
    <location>
        <begin position="471"/>
        <end position="514"/>
    </location>
</feature>
<dbReference type="PROSITE" id="PS00141">
    <property type="entry name" value="ASP_PROTEASE"/>
    <property type="match status" value="1"/>
</dbReference>
<protein>
    <recommendedName>
        <fullName evidence="4">Peptidase A2 domain-containing protein</fullName>
    </recommendedName>
</protein>
<dbReference type="InterPro" id="IPR001995">
    <property type="entry name" value="Peptidase_A2_cat"/>
</dbReference>
<feature type="compositionally biased region" description="Low complexity" evidence="3">
    <location>
        <begin position="414"/>
        <end position="424"/>
    </location>
</feature>
<feature type="region of interest" description="Disordered" evidence="3">
    <location>
        <begin position="63"/>
        <end position="93"/>
    </location>
</feature>
<name>A0A194XA59_MOLSC</name>
<organism evidence="5 6">
    <name type="scientific">Mollisia scopiformis</name>
    <name type="common">Conifer needle endophyte fungus</name>
    <name type="synonym">Phialocephala scopiformis</name>
    <dbReference type="NCBI Taxonomy" id="149040"/>
    <lineage>
        <taxon>Eukaryota</taxon>
        <taxon>Fungi</taxon>
        <taxon>Dikarya</taxon>
        <taxon>Ascomycota</taxon>
        <taxon>Pezizomycotina</taxon>
        <taxon>Leotiomycetes</taxon>
        <taxon>Helotiales</taxon>
        <taxon>Mollisiaceae</taxon>
        <taxon>Mollisia</taxon>
    </lineage>
</organism>
<dbReference type="Proteomes" id="UP000070700">
    <property type="component" value="Unassembled WGS sequence"/>
</dbReference>
<dbReference type="GO" id="GO:0004190">
    <property type="term" value="F:aspartic-type endopeptidase activity"/>
    <property type="evidence" value="ECO:0007669"/>
    <property type="project" value="UniProtKB-KW"/>
</dbReference>
<gene>
    <name evidence="5" type="ORF">LY89DRAFT_782265</name>
</gene>
<proteinExistence type="predicted"/>
<dbReference type="EMBL" id="KQ947415">
    <property type="protein sequence ID" value="KUJ17055.1"/>
    <property type="molecule type" value="Genomic_DNA"/>
</dbReference>
<dbReference type="GeneID" id="28832289"/>
<dbReference type="KEGG" id="psco:LY89DRAFT_782265"/>
<dbReference type="PROSITE" id="PS50175">
    <property type="entry name" value="ASP_PROT_RETROV"/>
    <property type="match status" value="1"/>
</dbReference>
<evidence type="ECO:0000259" key="4">
    <source>
        <dbReference type="PROSITE" id="PS50175"/>
    </source>
</evidence>
<keyword evidence="6" id="KW-1185">Reference proteome</keyword>
<accession>A0A194XA59</accession>
<feature type="region of interest" description="Disordered" evidence="3">
    <location>
        <begin position="413"/>
        <end position="528"/>
    </location>
</feature>
<feature type="compositionally biased region" description="Polar residues" evidence="3">
    <location>
        <begin position="289"/>
        <end position="301"/>
    </location>
</feature>
<dbReference type="OrthoDB" id="3551302at2759"/>
<dbReference type="CDD" id="cd00303">
    <property type="entry name" value="retropepsin_like"/>
    <property type="match status" value="1"/>
</dbReference>
<evidence type="ECO:0000256" key="1">
    <source>
        <dbReference type="ARBA" id="ARBA00022750"/>
    </source>
</evidence>
<dbReference type="SUPFAM" id="SSF50630">
    <property type="entry name" value="Acid proteases"/>
    <property type="match status" value="1"/>
</dbReference>
<feature type="compositionally biased region" description="Basic and acidic residues" evidence="3">
    <location>
        <begin position="448"/>
        <end position="458"/>
    </location>
</feature>
<keyword evidence="2" id="KW-0378">Hydrolase</keyword>
<dbReference type="InterPro" id="IPR021109">
    <property type="entry name" value="Peptidase_aspartic_dom_sf"/>
</dbReference>
<dbReference type="GO" id="GO:0006508">
    <property type="term" value="P:proteolysis"/>
    <property type="evidence" value="ECO:0007669"/>
    <property type="project" value="InterPro"/>
</dbReference>
<feature type="domain" description="Peptidase A2" evidence="4">
    <location>
        <begin position="257"/>
        <end position="300"/>
    </location>
</feature>
<dbReference type="Gene3D" id="2.40.70.10">
    <property type="entry name" value="Acid Proteases"/>
    <property type="match status" value="1"/>
</dbReference>
<dbReference type="InterPro" id="IPR001969">
    <property type="entry name" value="Aspartic_peptidase_AS"/>
</dbReference>
<reference evidence="5 6" key="1">
    <citation type="submission" date="2015-10" db="EMBL/GenBank/DDBJ databases">
        <title>Full genome of DAOMC 229536 Phialocephala scopiformis, a fungal endophyte of spruce producing the potent anti-insectan compound rugulosin.</title>
        <authorList>
            <consortium name="DOE Joint Genome Institute"/>
            <person name="Walker A.K."/>
            <person name="Frasz S.L."/>
            <person name="Seifert K.A."/>
            <person name="Miller J.D."/>
            <person name="Mondo S.J."/>
            <person name="Labutti K."/>
            <person name="Lipzen A."/>
            <person name="Dockter R."/>
            <person name="Kennedy M."/>
            <person name="Grigoriev I.V."/>
            <person name="Spatafora J.W."/>
        </authorList>
    </citation>
    <scope>NUCLEOTIDE SEQUENCE [LARGE SCALE GENOMIC DNA]</scope>
    <source>
        <strain evidence="5 6">CBS 120377</strain>
    </source>
</reference>